<feature type="compositionally biased region" description="Basic and acidic residues" evidence="4">
    <location>
        <begin position="155"/>
        <end position="165"/>
    </location>
</feature>
<dbReference type="Pfam" id="PF00789">
    <property type="entry name" value="UBX"/>
    <property type="match status" value="1"/>
</dbReference>
<dbReference type="OMA" id="WEDAVNY"/>
<dbReference type="InterPro" id="IPR029071">
    <property type="entry name" value="Ubiquitin-like_domsf"/>
</dbReference>
<proteinExistence type="predicted"/>
<organism evidence="7 8">
    <name type="scientific">Mola mola</name>
    <name type="common">Ocean sunfish</name>
    <name type="synonym">Tetraodon mola</name>
    <dbReference type="NCBI Taxonomy" id="94237"/>
    <lineage>
        <taxon>Eukaryota</taxon>
        <taxon>Metazoa</taxon>
        <taxon>Chordata</taxon>
        <taxon>Craniata</taxon>
        <taxon>Vertebrata</taxon>
        <taxon>Euteleostomi</taxon>
        <taxon>Actinopterygii</taxon>
        <taxon>Neopterygii</taxon>
        <taxon>Teleostei</taxon>
        <taxon>Neoteleostei</taxon>
        <taxon>Acanthomorphata</taxon>
        <taxon>Eupercaria</taxon>
        <taxon>Tetraodontiformes</taxon>
        <taxon>Molidae</taxon>
        <taxon>Mola</taxon>
    </lineage>
</organism>
<reference evidence="7" key="1">
    <citation type="submission" date="2025-08" db="UniProtKB">
        <authorList>
            <consortium name="Ensembl"/>
        </authorList>
    </citation>
    <scope>IDENTIFICATION</scope>
</reference>
<dbReference type="PANTHER" id="PTHR46340">
    <property type="entry name" value="UBX DOMAIN-CONTAINING PROTEIN 1"/>
    <property type="match status" value="1"/>
</dbReference>
<name>A0A3Q3W9G7_MOLML</name>
<dbReference type="Gene3D" id="3.80.10.10">
    <property type="entry name" value="Ribonuclease Inhibitor"/>
    <property type="match status" value="2"/>
</dbReference>
<dbReference type="InterPro" id="IPR001012">
    <property type="entry name" value="UBX_dom"/>
</dbReference>
<dbReference type="GO" id="GO:0032435">
    <property type="term" value="P:negative regulation of proteasomal ubiquitin-dependent protein catabolic process"/>
    <property type="evidence" value="ECO:0007669"/>
    <property type="project" value="TreeGrafter"/>
</dbReference>
<dbReference type="PROSITE" id="PS50033">
    <property type="entry name" value="UBX"/>
    <property type="match status" value="1"/>
</dbReference>
<dbReference type="STRING" id="94237.ENSMMOP00000005289"/>
<feature type="compositionally biased region" description="Polar residues" evidence="4">
    <location>
        <begin position="271"/>
        <end position="282"/>
    </location>
</feature>
<evidence type="ECO:0000313" key="7">
    <source>
        <dbReference type="Ensembl" id="ENSMMOP00000005289.1"/>
    </source>
</evidence>
<dbReference type="SUPFAM" id="SSF54236">
    <property type="entry name" value="Ubiquitin-like"/>
    <property type="match status" value="1"/>
</dbReference>
<keyword evidence="8" id="KW-1185">Reference proteome</keyword>
<evidence type="ECO:0000259" key="6">
    <source>
        <dbReference type="PROSITE" id="PS50033"/>
    </source>
</evidence>
<keyword evidence="2" id="KW-0963">Cytoplasm</keyword>
<dbReference type="PANTHER" id="PTHR46340:SF1">
    <property type="entry name" value="UBX DOMAIN-CONTAINING PROTEIN 1"/>
    <property type="match status" value="1"/>
</dbReference>
<dbReference type="InterPro" id="IPR032675">
    <property type="entry name" value="LRR_dom_sf"/>
</dbReference>
<feature type="compositionally biased region" description="Basic and acidic residues" evidence="4">
    <location>
        <begin position="118"/>
        <end position="136"/>
    </location>
</feature>
<dbReference type="InterPro" id="IPR006553">
    <property type="entry name" value="Leu-rich_rpt_Cys-con_subtyp"/>
</dbReference>
<evidence type="ECO:0000256" key="1">
    <source>
        <dbReference type="ARBA" id="ARBA00004496"/>
    </source>
</evidence>
<dbReference type="GO" id="GO:0005634">
    <property type="term" value="C:nucleus"/>
    <property type="evidence" value="ECO:0007669"/>
    <property type="project" value="TreeGrafter"/>
</dbReference>
<protein>
    <submittedName>
        <fullName evidence="7">Uncharacterized protein</fullName>
    </submittedName>
</protein>
<dbReference type="Gene3D" id="1.10.8.10">
    <property type="entry name" value="DNA helicase RuvA subunit, C-terminal domain"/>
    <property type="match status" value="1"/>
</dbReference>
<dbReference type="InterPro" id="IPR015940">
    <property type="entry name" value="UBA"/>
</dbReference>
<feature type="domain" description="UBA" evidence="5">
    <location>
        <begin position="14"/>
        <end position="58"/>
    </location>
</feature>
<dbReference type="SUPFAM" id="SSF52058">
    <property type="entry name" value="L domain-like"/>
    <property type="match status" value="1"/>
</dbReference>
<evidence type="ECO:0000256" key="2">
    <source>
        <dbReference type="ARBA" id="ARBA00022490"/>
    </source>
</evidence>
<dbReference type="SMART" id="SM00367">
    <property type="entry name" value="LRR_CC"/>
    <property type="match status" value="6"/>
</dbReference>
<feature type="compositionally biased region" description="Polar residues" evidence="4">
    <location>
        <begin position="86"/>
        <end position="96"/>
    </location>
</feature>
<keyword evidence="3" id="KW-0175">Coiled coil</keyword>
<reference evidence="7" key="2">
    <citation type="submission" date="2025-09" db="UniProtKB">
        <authorList>
            <consortium name="Ensembl"/>
        </authorList>
    </citation>
    <scope>IDENTIFICATION</scope>
</reference>
<evidence type="ECO:0000256" key="3">
    <source>
        <dbReference type="ARBA" id="ARBA00023054"/>
    </source>
</evidence>
<evidence type="ECO:0000259" key="5">
    <source>
        <dbReference type="PROSITE" id="PS50030"/>
    </source>
</evidence>
<dbReference type="AlphaFoldDB" id="A0A3Q3W9G7"/>
<dbReference type="Ensembl" id="ENSMMOT00000005384.1">
    <property type="protein sequence ID" value="ENSMMOP00000005289.1"/>
    <property type="gene ID" value="ENSMMOG00000004202.1"/>
</dbReference>
<dbReference type="GO" id="GO:1903094">
    <property type="term" value="P:negative regulation of protein K48-linked deubiquitination"/>
    <property type="evidence" value="ECO:0007669"/>
    <property type="project" value="TreeGrafter"/>
</dbReference>
<dbReference type="GO" id="GO:0005737">
    <property type="term" value="C:cytoplasm"/>
    <property type="evidence" value="ECO:0007669"/>
    <property type="project" value="UniProtKB-SubCell"/>
</dbReference>
<dbReference type="PROSITE" id="PS50030">
    <property type="entry name" value="UBA"/>
    <property type="match status" value="1"/>
</dbReference>
<dbReference type="Gene3D" id="3.10.20.90">
    <property type="entry name" value="Phosphatidylinositol 3-kinase Catalytic Subunit, Chain A, domain 1"/>
    <property type="match status" value="1"/>
</dbReference>
<feature type="domain" description="UBX" evidence="6">
    <location>
        <begin position="193"/>
        <end position="270"/>
    </location>
</feature>
<dbReference type="CDD" id="cd01767">
    <property type="entry name" value="UBX"/>
    <property type="match status" value="1"/>
</dbReference>
<feature type="region of interest" description="Disordered" evidence="4">
    <location>
        <begin position="920"/>
        <end position="940"/>
    </location>
</feature>
<dbReference type="SMART" id="SM00166">
    <property type="entry name" value="UBX"/>
    <property type="match status" value="1"/>
</dbReference>
<feature type="region of interest" description="Disordered" evidence="4">
    <location>
        <begin position="155"/>
        <end position="184"/>
    </location>
</feature>
<feature type="compositionally biased region" description="Basic and acidic residues" evidence="4">
    <location>
        <begin position="926"/>
        <end position="940"/>
    </location>
</feature>
<evidence type="ECO:0000313" key="8">
    <source>
        <dbReference type="Proteomes" id="UP000261620"/>
    </source>
</evidence>
<accession>A0A3Q3W9G7</accession>
<comment type="subcellular location">
    <subcellularLocation>
        <location evidence="1">Cytoplasm</location>
    </subcellularLocation>
</comment>
<dbReference type="SUPFAM" id="SSF46934">
    <property type="entry name" value="UBA-like"/>
    <property type="match status" value="1"/>
</dbReference>
<feature type="region of interest" description="Disordered" evidence="4">
    <location>
        <begin position="271"/>
        <end position="298"/>
    </location>
</feature>
<sequence>MHSTPFSIVELNNPKDPNTIGELFLILREMGFTEEQIQAAVQAGHFSVPEAAEWLLQGEYPRHTLVQQSSQPAETAFSAFNPPKESPSTSGTQTAGPSFVPRPSQSCDPSSEPLPVESRIKQDKSNFEEQQRQRVVQEARAERQQKIKERELVLKRIAEDRRSQQEKMQTSAGTETSPPADQEQKLGGRIQTNVDNNCILMIRLPSGVSMRERFPADTPLHSVVEHITERHPSLAPFSLLQGFPRKRFGEAELARSLHSLGLTPNATLCIQTTPPETPQDVQSPADPPAAGQNVPTPGDVSPLPHVHVVEGAAGQDLVLPPPLPNQIWEEAVNYAGIPGAAPSISGSSHIWGRGQRLAPGNADEAADVEAEEELEEELPPLLNGTAPRLPFFPENRVRAEFQPRHQWPEQGNRLRWVDDPEADPVEPENAGGRMAPIAAAAAAAERLHRAAELEIPHASQGQPSPPKRPFKSPSVPSLCALATHATLHLMTIPSMQYNSSLAGLTPELAELHLSHMSRERLLRPRTLEYFLGCPLQNFVLNSYPYSTNELLRQLGAFTALKHLSLVNSPLITDSGLSHLSSLVKLQYLNLAACNKLTDSCLQHIAGLKSLCFLFLDQTKVTDAGMVLYLRSVPPCLSQLSLNQTAVTEATLVVLPPCVPQLRHLSIKKTKVRDVSALAQLSSLQTLNLDGTNVTENTLEHLAFHPALSSLSLAGIPMEDGNKAFRIISGLKLSQLTLPGRHSVTDSSLLLLSRLSLLLELDLTDYTQVTDQGVSHLSSMTRLRKLSLSNTQLTDAGLPSLRGLQEMQELCLDRTAVTSRGVSDLIICLPHLQELGLANTRVGDSVVRTGLIHCSELVKVNLSRARITDRGLQHLKHMHLAHVNLDATGVTVAGIANLLSSSNISSIRASYTRTIPLDEVSDEEMRDEYKNSLEPDNKQTA</sequence>
<evidence type="ECO:0000256" key="4">
    <source>
        <dbReference type="SAM" id="MobiDB-lite"/>
    </source>
</evidence>
<dbReference type="GO" id="GO:0031397">
    <property type="term" value="P:negative regulation of protein ubiquitination"/>
    <property type="evidence" value="ECO:0007669"/>
    <property type="project" value="TreeGrafter"/>
</dbReference>
<feature type="compositionally biased region" description="Polar residues" evidence="4">
    <location>
        <begin position="166"/>
        <end position="179"/>
    </location>
</feature>
<dbReference type="InterPro" id="IPR009060">
    <property type="entry name" value="UBA-like_sf"/>
</dbReference>
<dbReference type="GO" id="GO:0036435">
    <property type="term" value="F:K48-linked polyubiquitin modification-dependent protein binding"/>
    <property type="evidence" value="ECO:0007669"/>
    <property type="project" value="TreeGrafter"/>
</dbReference>
<dbReference type="Proteomes" id="UP000261620">
    <property type="component" value="Unplaced"/>
</dbReference>
<feature type="region of interest" description="Disordered" evidence="4">
    <location>
        <begin position="66"/>
        <end position="136"/>
    </location>
</feature>